<dbReference type="GO" id="GO:0006302">
    <property type="term" value="P:double-strand break repair"/>
    <property type="evidence" value="ECO:0007669"/>
    <property type="project" value="TreeGrafter"/>
</dbReference>
<evidence type="ECO:0000313" key="4">
    <source>
        <dbReference type="Ensembl" id="ENSCSEP00000004725.1"/>
    </source>
</evidence>
<dbReference type="OMA" id="KINMVEN"/>
<organism evidence="4 5">
    <name type="scientific">Cynoglossus semilaevis</name>
    <name type="common">Tongue sole</name>
    <dbReference type="NCBI Taxonomy" id="244447"/>
    <lineage>
        <taxon>Eukaryota</taxon>
        <taxon>Metazoa</taxon>
        <taxon>Chordata</taxon>
        <taxon>Craniata</taxon>
        <taxon>Vertebrata</taxon>
        <taxon>Euteleostomi</taxon>
        <taxon>Actinopterygii</taxon>
        <taxon>Neopterygii</taxon>
        <taxon>Teleostei</taxon>
        <taxon>Neoteleostei</taxon>
        <taxon>Acanthomorphata</taxon>
        <taxon>Carangaria</taxon>
        <taxon>Pleuronectiformes</taxon>
        <taxon>Pleuronectoidei</taxon>
        <taxon>Cynoglossidae</taxon>
        <taxon>Cynoglossinae</taxon>
        <taxon>Cynoglossus</taxon>
    </lineage>
</organism>
<name>A0A3P8UWY6_CYNSE</name>
<comment type="subcellular location">
    <subcellularLocation>
        <location evidence="1">Nucleus</location>
    </subcellularLocation>
</comment>
<evidence type="ECO:0000313" key="5">
    <source>
        <dbReference type="Proteomes" id="UP000265120"/>
    </source>
</evidence>
<dbReference type="GO" id="GO:0030893">
    <property type="term" value="C:meiotic cohesin complex"/>
    <property type="evidence" value="ECO:0007669"/>
    <property type="project" value="TreeGrafter"/>
</dbReference>
<proteinExistence type="predicted"/>
<evidence type="ECO:0000256" key="1">
    <source>
        <dbReference type="ARBA" id="ARBA00004123"/>
    </source>
</evidence>
<evidence type="ECO:0000259" key="3">
    <source>
        <dbReference type="Pfam" id="PF04825"/>
    </source>
</evidence>
<dbReference type="GeneTree" id="ENSGT00390000011379"/>
<dbReference type="Ensembl" id="ENSCSET00000004782.1">
    <property type="protein sequence ID" value="ENSCSEP00000004725.1"/>
    <property type="gene ID" value="ENSCSEG00000003063.1"/>
</dbReference>
<reference evidence="4" key="3">
    <citation type="submission" date="2025-09" db="UniProtKB">
        <authorList>
            <consortium name="Ensembl"/>
        </authorList>
    </citation>
    <scope>IDENTIFICATION</scope>
</reference>
<keyword evidence="5" id="KW-1185">Reference proteome</keyword>
<dbReference type="InterPro" id="IPR039781">
    <property type="entry name" value="Rad21/Rec8-like"/>
</dbReference>
<protein>
    <recommendedName>
        <fullName evidence="3">Rad21/Rec8-like protein N-terminal domain-containing protein</fullName>
    </recommendedName>
</protein>
<dbReference type="GO" id="GO:0005634">
    <property type="term" value="C:nucleus"/>
    <property type="evidence" value="ECO:0007669"/>
    <property type="project" value="UniProtKB-SubCell"/>
</dbReference>
<dbReference type="GO" id="GO:0003682">
    <property type="term" value="F:chromatin binding"/>
    <property type="evidence" value="ECO:0007669"/>
    <property type="project" value="TreeGrafter"/>
</dbReference>
<feature type="domain" description="Rad21/Rec8-like protein N-terminal" evidence="3">
    <location>
        <begin position="1"/>
        <end position="115"/>
    </location>
</feature>
<dbReference type="AlphaFoldDB" id="A0A3P8UWY6"/>
<reference evidence="4" key="2">
    <citation type="submission" date="2025-08" db="UniProtKB">
        <authorList>
            <consortium name="Ensembl"/>
        </authorList>
    </citation>
    <scope>IDENTIFICATION</scope>
</reference>
<dbReference type="InParanoid" id="A0A3P8UWY6"/>
<dbReference type="Proteomes" id="UP000265120">
    <property type="component" value="Chromosome 13"/>
</dbReference>
<dbReference type="Pfam" id="PF04825">
    <property type="entry name" value="Rad21_Rec8_N"/>
    <property type="match status" value="1"/>
</dbReference>
<dbReference type="PANTHER" id="PTHR12585">
    <property type="entry name" value="SCC1 / RAD21 FAMILY MEMBER"/>
    <property type="match status" value="1"/>
</dbReference>
<dbReference type="InterPro" id="IPR006910">
    <property type="entry name" value="Rad21_Rec8_N"/>
</dbReference>
<dbReference type="STRING" id="244447.ENSCSEP00000004725"/>
<reference evidence="4 5" key="1">
    <citation type="journal article" date="2014" name="Nat. Genet.">
        <title>Whole-genome sequence of a flatfish provides insights into ZW sex chromosome evolution and adaptation to a benthic lifestyle.</title>
        <authorList>
            <person name="Chen S."/>
            <person name="Zhang G."/>
            <person name="Shao C."/>
            <person name="Huang Q."/>
            <person name="Liu G."/>
            <person name="Zhang P."/>
            <person name="Song W."/>
            <person name="An N."/>
            <person name="Chalopin D."/>
            <person name="Volff J.N."/>
            <person name="Hong Y."/>
            <person name="Li Q."/>
            <person name="Sha Z."/>
            <person name="Zhou H."/>
            <person name="Xie M."/>
            <person name="Yu Q."/>
            <person name="Liu Y."/>
            <person name="Xiang H."/>
            <person name="Wang N."/>
            <person name="Wu K."/>
            <person name="Yang C."/>
            <person name="Zhou Q."/>
            <person name="Liao X."/>
            <person name="Yang L."/>
            <person name="Hu Q."/>
            <person name="Zhang J."/>
            <person name="Meng L."/>
            <person name="Jin L."/>
            <person name="Tian Y."/>
            <person name="Lian J."/>
            <person name="Yang J."/>
            <person name="Miao G."/>
            <person name="Liu S."/>
            <person name="Liang Z."/>
            <person name="Yan F."/>
            <person name="Li Y."/>
            <person name="Sun B."/>
            <person name="Zhang H."/>
            <person name="Zhang J."/>
            <person name="Zhu Y."/>
            <person name="Du M."/>
            <person name="Zhao Y."/>
            <person name="Schartl M."/>
            <person name="Tang Q."/>
            <person name="Wang J."/>
        </authorList>
    </citation>
    <scope>NUCLEOTIDE SEQUENCE</scope>
</reference>
<dbReference type="GO" id="GO:0051177">
    <property type="term" value="P:meiotic sister chromatid cohesion"/>
    <property type="evidence" value="ECO:0007669"/>
    <property type="project" value="TreeGrafter"/>
</dbReference>
<keyword evidence="2" id="KW-0539">Nucleus</keyword>
<evidence type="ECO:0000256" key="2">
    <source>
        <dbReference type="ARBA" id="ARBA00023242"/>
    </source>
</evidence>
<sequence>MFYYPAVLRYRTGCFSTIWQVATRGTRVPRRDFLKVNVIRTCVDVMSYVLEQVPPPYPGLPRPRFSLYLSSQLQYGIILVYHRQCAILLEELHHTLKQLLKQRLGQKIDLDDQTKRGACHCPQIRGTESHNHYGGHVRFLSDLHQILSHPSLQFEGAELPEQLSDILDLLMAQTDYFEGVQRIFETREAPPTVLKKKRGRQLIFFDPETQIPNEELENQINQPMTETRPLPIILSLPPPTAAELFTRPCTFTNLMCVCVCVCWQVSCVQVCFCSGGHTRGGGRVSADWRVRQCPVQNLCPQFRSGEPDGVCVCVCVCVCWFRSLPPEPASAPLLFHSLLPPEANRRTVSTIFRRLLGKGSVSVLAESCHYSS</sequence>
<dbReference type="PANTHER" id="PTHR12585:SF27">
    <property type="entry name" value="MEIOTIC RECOMBINATION PROTEIN REC8 HOMOLOG"/>
    <property type="match status" value="1"/>
</dbReference>
<accession>A0A3P8UWY6</accession>